<evidence type="ECO:0000313" key="1">
    <source>
        <dbReference type="EMBL" id="QSW84985.1"/>
    </source>
</evidence>
<dbReference type="EMBL" id="CP071463">
    <property type="protein sequence ID" value="QSW84985.1"/>
    <property type="molecule type" value="Genomic_DNA"/>
</dbReference>
<evidence type="ECO:0000313" key="2">
    <source>
        <dbReference type="Proteomes" id="UP000663191"/>
    </source>
</evidence>
<proteinExistence type="predicted"/>
<dbReference type="Proteomes" id="UP000663191">
    <property type="component" value="Chromosome"/>
</dbReference>
<reference evidence="1 2" key="1">
    <citation type="journal article" date="2006" name="Int. J. Syst. Evol. Microbiol.">
        <title>Haloterrigena longa sp. nov. and Haloterrigena limicola sp. nov., extremely halophilic archaea isolated from a salt lake.</title>
        <authorList>
            <person name="Cui H.L."/>
            <person name="Tohty D."/>
            <person name="Zhou P.J."/>
            <person name="Liu S.J."/>
        </authorList>
    </citation>
    <scope>NUCLEOTIDE SEQUENCE [LARGE SCALE GENOMIC DNA]</scope>
    <source>
        <strain evidence="1 2">ABH32</strain>
    </source>
</reference>
<dbReference type="GeneID" id="63185335"/>
<dbReference type="AlphaFoldDB" id="A0A8A2U9V8"/>
<accession>A0A8A2U9V8</accession>
<keyword evidence="2" id="KW-1185">Reference proteome</keyword>
<sequence length="89" mass="10667">MSDYRVSFRNIEEGVARMALYKDSERERFFIWDPDEFPDEIGDNAQFRPTFEDEKTVSLEYDQELTEEVKEEIQNNINEGPFDFGEKDE</sequence>
<dbReference type="KEGG" id="hlo:J0X27_16285"/>
<protein>
    <submittedName>
        <fullName evidence="1">Uncharacterized protein</fullName>
    </submittedName>
</protein>
<organism evidence="1 2">
    <name type="scientific">Natrinema longum</name>
    <dbReference type="NCBI Taxonomy" id="370324"/>
    <lineage>
        <taxon>Archaea</taxon>
        <taxon>Methanobacteriati</taxon>
        <taxon>Methanobacteriota</taxon>
        <taxon>Stenosarchaea group</taxon>
        <taxon>Halobacteria</taxon>
        <taxon>Halobacteriales</taxon>
        <taxon>Natrialbaceae</taxon>
        <taxon>Natrinema</taxon>
    </lineage>
</organism>
<dbReference type="RefSeq" id="WP_207270189.1">
    <property type="nucleotide sequence ID" value="NZ_CP071463.1"/>
</dbReference>
<gene>
    <name evidence="1" type="ORF">J0X27_16285</name>
</gene>
<name>A0A8A2U9V8_9EURY</name>
<dbReference type="OrthoDB" id="384566at2157"/>